<name>A0A8T1V3G7_9STRA</name>
<evidence type="ECO:0000313" key="2">
    <source>
        <dbReference type="Proteomes" id="UP000694044"/>
    </source>
</evidence>
<dbReference type="AlphaFoldDB" id="A0A8T1V3G7"/>
<keyword evidence="2" id="KW-1185">Reference proteome</keyword>
<evidence type="ECO:0000313" key="1">
    <source>
        <dbReference type="EMBL" id="KAG7375605.1"/>
    </source>
</evidence>
<gene>
    <name evidence="1" type="primary">AP2A2_1</name>
    <name evidence="1" type="ORF">PHYPSEUDO_000501</name>
</gene>
<protein>
    <submittedName>
        <fullName evidence="1">AP-2 complex subunit alpha-2</fullName>
    </submittedName>
</protein>
<organism evidence="1 2">
    <name type="scientific">Phytophthora pseudosyringae</name>
    <dbReference type="NCBI Taxonomy" id="221518"/>
    <lineage>
        <taxon>Eukaryota</taxon>
        <taxon>Sar</taxon>
        <taxon>Stramenopiles</taxon>
        <taxon>Oomycota</taxon>
        <taxon>Peronosporomycetes</taxon>
        <taxon>Peronosporales</taxon>
        <taxon>Peronosporaceae</taxon>
        <taxon>Phytophthora</taxon>
    </lineage>
</organism>
<comment type="caution">
    <text evidence="1">The sequence shown here is derived from an EMBL/GenBank/DDBJ whole genome shotgun (WGS) entry which is preliminary data.</text>
</comment>
<dbReference type="OrthoDB" id="413467at2759"/>
<dbReference type="Proteomes" id="UP000694044">
    <property type="component" value="Unassembled WGS sequence"/>
</dbReference>
<proteinExistence type="predicted"/>
<sequence length="116" mass="11772">MLDEPVAFKTSSAFGMGAGQEAIRGPNPASVGLGDIFGGGGSSGGKPVGLDASMAPQIAVLALNLMLNPQGVLVETDVLQIGAEHECCGSQGRINLFYGNKTTDTLNCFSVQLDTG</sequence>
<reference evidence="1" key="1">
    <citation type="submission" date="2021-02" db="EMBL/GenBank/DDBJ databases">
        <authorList>
            <person name="Palmer J.M."/>
        </authorList>
    </citation>
    <scope>NUCLEOTIDE SEQUENCE</scope>
    <source>
        <strain evidence="1">SCRP734</strain>
    </source>
</reference>
<accession>A0A8T1V3G7</accession>
<dbReference type="EMBL" id="JAGDFM010001041">
    <property type="protein sequence ID" value="KAG7375605.1"/>
    <property type="molecule type" value="Genomic_DNA"/>
</dbReference>